<feature type="compositionally biased region" description="Gly residues" evidence="1">
    <location>
        <begin position="774"/>
        <end position="786"/>
    </location>
</feature>
<feature type="compositionally biased region" description="Polar residues" evidence="1">
    <location>
        <begin position="589"/>
        <end position="599"/>
    </location>
</feature>
<feature type="region of interest" description="Disordered" evidence="1">
    <location>
        <begin position="719"/>
        <end position="805"/>
    </location>
</feature>
<feature type="compositionally biased region" description="Polar residues" evidence="1">
    <location>
        <begin position="719"/>
        <end position="741"/>
    </location>
</feature>
<feature type="compositionally biased region" description="Pro residues" evidence="1">
    <location>
        <begin position="641"/>
        <end position="651"/>
    </location>
</feature>
<feature type="region of interest" description="Disordered" evidence="1">
    <location>
        <begin position="455"/>
        <end position="610"/>
    </location>
</feature>
<accession>A0ABD2I7C9</accession>
<dbReference type="Proteomes" id="UP001620645">
    <property type="component" value="Unassembled WGS sequence"/>
</dbReference>
<evidence type="ECO:0000313" key="2">
    <source>
        <dbReference type="EMBL" id="KAL3075186.1"/>
    </source>
</evidence>
<feature type="region of interest" description="Disordered" evidence="1">
    <location>
        <begin position="153"/>
        <end position="227"/>
    </location>
</feature>
<dbReference type="AlphaFoldDB" id="A0ABD2I7C9"/>
<dbReference type="PANTHER" id="PTHR23330:SF9">
    <property type="entry name" value="PROLINE-RICH PROTEIN 11"/>
    <property type="match status" value="1"/>
</dbReference>
<feature type="compositionally biased region" description="Pro residues" evidence="1">
    <location>
        <begin position="566"/>
        <end position="580"/>
    </location>
</feature>
<feature type="compositionally biased region" description="Polar residues" evidence="1">
    <location>
        <begin position="656"/>
        <end position="672"/>
    </location>
</feature>
<gene>
    <name evidence="2" type="ORF">niasHS_013409</name>
</gene>
<keyword evidence="3" id="KW-1185">Reference proteome</keyword>
<feature type="region of interest" description="Disordered" evidence="1">
    <location>
        <begin position="640"/>
        <end position="679"/>
    </location>
</feature>
<feature type="region of interest" description="Disordered" evidence="1">
    <location>
        <begin position="350"/>
        <end position="376"/>
    </location>
</feature>
<dbReference type="EMBL" id="JBICCN010000355">
    <property type="protein sequence ID" value="KAL3075186.1"/>
    <property type="molecule type" value="Genomic_DNA"/>
</dbReference>
<name>A0ABD2I7C9_HETSC</name>
<proteinExistence type="predicted"/>
<feature type="compositionally biased region" description="Basic and acidic residues" evidence="1">
    <location>
        <begin position="78"/>
        <end position="100"/>
    </location>
</feature>
<dbReference type="PANTHER" id="PTHR23330">
    <property type="entry name" value="P300 TRANSCRIPTIONAL COFACTOR JMY-RELATED"/>
    <property type="match status" value="1"/>
</dbReference>
<feature type="compositionally biased region" description="Basic and acidic residues" evidence="1">
    <location>
        <begin position="40"/>
        <end position="57"/>
    </location>
</feature>
<feature type="compositionally biased region" description="Low complexity" evidence="1">
    <location>
        <begin position="191"/>
        <end position="226"/>
    </location>
</feature>
<evidence type="ECO:0000256" key="1">
    <source>
        <dbReference type="SAM" id="MobiDB-lite"/>
    </source>
</evidence>
<feature type="compositionally biased region" description="Polar residues" evidence="1">
    <location>
        <begin position="461"/>
        <end position="481"/>
    </location>
</feature>
<sequence length="805" mass="87365">MSFLRCWQLRKLKTSDNAHENQLFSDDTTPPYGQENSSVDQKREPNTKKNDSKTDGKKGRRVGGAFSLIDQFKKTKKKDCSANKSHGDDHVDGRANDVGHQKRPKVSWDMATASCTDTDDQPQRKNSKGSYDYIDADECHDVVTHHSSTPFYSIHNSNSARPSSSHHAQMSSSSSPQSRYDYLDFAGKPDQPQQHHQLRRQQQQRAAPQQRVAVPPPALRRAAASADEPLYATASSQIYSLGGSEDPYSSIVSIGGGYGSGSATYDQHGYSRIINTNKNGSTGLSKATTGVPPATTMLARAAMNKNNANNFAELDQLYAKINRKVSAADQQQQPTTSAASIAKQLLRQQSFQHQQPTTPDFGGGGESGSGSICSSTQPSYRYLTVREDAAVIRERIRLREEQEQQQQSEQQHQQRANLGQQLEQQDRDDAYYSTIGNEYETVGDGNVMDMNLTNGGGDVVSVQQRQNGVGPTSLSSFNSFRQPVPPPPPPQNRLSLNVDFADRTSTSSPTPLPPTSPIPKIQPQMLQQQSSNNFHHHHHHHNLHHHQQQLSSSSTFSASPSAAKVPMPPPPPPPPPPPFIRRPVVMPTENLSPSNNAPLTNGRGVTSPKKSSTSALRLSFFNGSPLNFFNNSKVVAEKSVPAPPISPPPKAMPSAETNGLSNGTGKTDQNGATKRHHSRIPIFNRHGNVGIHRVRTPSPTTTTSAVSSINCADIGTQTMKHQQQRHQLTNKMPTTTAATASTRDKPSSSSSRRSSPLPVQVGQDYVSTIELSKRGGGGAAAGGGDQRGWPLKSPTTMTASTSSAC</sequence>
<feature type="region of interest" description="Disordered" evidence="1">
    <location>
        <begin position="400"/>
        <end position="425"/>
    </location>
</feature>
<reference evidence="2 3" key="1">
    <citation type="submission" date="2024-10" db="EMBL/GenBank/DDBJ databases">
        <authorList>
            <person name="Kim D."/>
        </authorList>
    </citation>
    <scope>NUCLEOTIDE SEQUENCE [LARGE SCALE GENOMIC DNA]</scope>
    <source>
        <strain evidence="2">Taebaek</strain>
    </source>
</reference>
<protein>
    <submittedName>
        <fullName evidence="2">Uncharacterized protein</fullName>
    </submittedName>
</protein>
<feature type="compositionally biased region" description="Low complexity" evidence="1">
    <location>
        <begin position="404"/>
        <end position="415"/>
    </location>
</feature>
<feature type="compositionally biased region" description="Basic residues" evidence="1">
    <location>
        <begin position="534"/>
        <end position="547"/>
    </location>
</feature>
<organism evidence="2 3">
    <name type="scientific">Heterodera schachtii</name>
    <name type="common">Sugarbeet cyst nematode worm</name>
    <name type="synonym">Tylenchus schachtii</name>
    <dbReference type="NCBI Taxonomy" id="97005"/>
    <lineage>
        <taxon>Eukaryota</taxon>
        <taxon>Metazoa</taxon>
        <taxon>Ecdysozoa</taxon>
        <taxon>Nematoda</taxon>
        <taxon>Chromadorea</taxon>
        <taxon>Rhabditida</taxon>
        <taxon>Tylenchina</taxon>
        <taxon>Tylenchomorpha</taxon>
        <taxon>Tylenchoidea</taxon>
        <taxon>Heteroderidae</taxon>
        <taxon>Heteroderinae</taxon>
        <taxon>Heterodera</taxon>
    </lineage>
</organism>
<feature type="compositionally biased region" description="Low complexity" evidence="1">
    <location>
        <begin position="793"/>
        <end position="805"/>
    </location>
</feature>
<evidence type="ECO:0000313" key="3">
    <source>
        <dbReference type="Proteomes" id="UP001620645"/>
    </source>
</evidence>
<feature type="compositionally biased region" description="Low complexity" evidence="1">
    <location>
        <begin position="162"/>
        <end position="178"/>
    </location>
</feature>
<feature type="region of interest" description="Disordered" evidence="1">
    <location>
        <begin position="16"/>
        <end position="109"/>
    </location>
</feature>
<comment type="caution">
    <text evidence="2">The sequence shown here is derived from an EMBL/GenBank/DDBJ whole genome shotgun (WGS) entry which is preliminary data.</text>
</comment>